<dbReference type="InterPro" id="IPR019931">
    <property type="entry name" value="LPXTG_anchor"/>
</dbReference>
<evidence type="ECO:0000256" key="1">
    <source>
        <dbReference type="ARBA" id="ARBA00022512"/>
    </source>
</evidence>
<keyword evidence="1" id="KW-0134">Cell wall</keyword>
<comment type="caution">
    <text evidence="9">The sequence shown here is derived from an EMBL/GenBank/DDBJ whole genome shotgun (WGS) entry which is preliminary data.</text>
</comment>
<evidence type="ECO:0000259" key="8">
    <source>
        <dbReference type="PROSITE" id="PS50847"/>
    </source>
</evidence>
<dbReference type="PROSITE" id="PS50835">
    <property type="entry name" value="IG_LIKE"/>
    <property type="match status" value="1"/>
</dbReference>
<reference evidence="10" key="1">
    <citation type="journal article" date="2019" name="Int. J. Syst. Evol. Microbiol.">
        <title>The Global Catalogue of Microorganisms (GCM) 10K type strain sequencing project: providing services to taxonomists for standard genome sequencing and annotation.</title>
        <authorList>
            <consortium name="The Broad Institute Genomics Platform"/>
            <consortium name="The Broad Institute Genome Sequencing Center for Infectious Disease"/>
            <person name="Wu L."/>
            <person name="Ma J."/>
        </authorList>
    </citation>
    <scope>NUCLEOTIDE SEQUENCE [LARGE SCALE GENOMIC DNA]</scope>
    <source>
        <strain evidence="10">JCM 18063</strain>
    </source>
</reference>
<keyword evidence="6" id="KW-1133">Transmembrane helix</keyword>
<evidence type="ECO:0000259" key="7">
    <source>
        <dbReference type="PROSITE" id="PS50835"/>
    </source>
</evidence>
<dbReference type="InterPro" id="IPR007110">
    <property type="entry name" value="Ig-like_dom"/>
</dbReference>
<dbReference type="EMBL" id="BAABID010000008">
    <property type="protein sequence ID" value="GAA4726436.1"/>
    <property type="molecule type" value="Genomic_DNA"/>
</dbReference>
<feature type="region of interest" description="Disordered" evidence="5">
    <location>
        <begin position="842"/>
        <end position="872"/>
    </location>
</feature>
<feature type="compositionally biased region" description="Pro residues" evidence="5">
    <location>
        <begin position="847"/>
        <end position="862"/>
    </location>
</feature>
<keyword evidence="2" id="KW-0964">Secreted</keyword>
<evidence type="ECO:0000256" key="6">
    <source>
        <dbReference type="SAM" id="Phobius"/>
    </source>
</evidence>
<keyword evidence="3" id="KW-0732">Signal</keyword>
<feature type="domain" description="Gram-positive cocci surface proteins LPxTG" evidence="8">
    <location>
        <begin position="871"/>
        <end position="904"/>
    </location>
</feature>
<dbReference type="PROSITE" id="PS50847">
    <property type="entry name" value="GRAM_POS_ANCHORING"/>
    <property type="match status" value="1"/>
</dbReference>
<dbReference type="Gene3D" id="2.60.40.1140">
    <property type="entry name" value="Collagen-binding surface protein Cna, B-type domain"/>
    <property type="match status" value="3"/>
</dbReference>
<dbReference type="NCBIfam" id="TIGR01167">
    <property type="entry name" value="LPXTG_anchor"/>
    <property type="match status" value="1"/>
</dbReference>
<proteinExistence type="predicted"/>
<organism evidence="9 10">
    <name type="scientific">Isoptericola chiayiensis</name>
    <dbReference type="NCBI Taxonomy" id="579446"/>
    <lineage>
        <taxon>Bacteria</taxon>
        <taxon>Bacillati</taxon>
        <taxon>Actinomycetota</taxon>
        <taxon>Actinomycetes</taxon>
        <taxon>Micrococcales</taxon>
        <taxon>Promicromonosporaceae</taxon>
        <taxon>Isoptericola</taxon>
    </lineage>
</organism>
<sequence length="904" mass="91860">MVGGDAVFDKAYSVGVVGAGTGVSPAHREDMLIVGGDATVNGATTSVTAFGFDGTTFRTGTIRVGGAQNFQDPTGVANGTFGQLGSVDSANQDPPAQAQQNLLFDDVSVLEDDGYTELFGTEGKMARYSQLCYAELSTDTTATQIVNEGGLLDLEHGTVTSDADGFTLTSDGSGDVVEFQLPATIGSPGQAAEIQIVGVADGATVLINTLDSGQIRQYIGDVSWGATPAEATSNRALALGNAILWNYPFSTDVAVGGATQFPGSILVGEPTSTFQTGFSGTNGRVYTPGGLIHSGTIAQTSGNELHAYPFTGALGCIQALPGTFSVAKDLTGDGADAVPDGTTFTVDWEVTGPAGSPNLGDAGTLDVPADGTAVTGPLDLAEGDEVTISEPTFPDVGGIDWGTPLISPNPVTIGAEGEVVAVTVTNEAVLQRGGFTLTKDVTGDDGASTTEFEVAWTCDAENLDGDSSGTETLTDGEQLTVTGFPVGTVCSFTETTPTDDNGTWAAPVVTPDEITIAEDDGTAQVVTVTNDFAADRGGFAITKTVTGDDGAATTEFTGTWTCDAPNDDGLDTGTWTLTDGDTLTLDGFPLDTTCTVAEDTVDDANGTWDTTIDPGEITVAAGDPTATLVTVANDFSSEIGAFEITKSVTGDGGSSVTEFTVEWTCTTPEDEEIAGSVTVTDGSTSAPVGDLPVGTTCTVSEPEIDDPAGTWSADVSPETLTIGSTDPATVAVVAVTNTFVENPTGGFSITKEVTGDDGAATTEFIGTWTCDAPNTDGDDTGTWTLADGDTLTLDGFPLGTVCTVTEATPDDPDGTWGVSIAPGEIVVSDADPSAAVVTVTNEFRLPSPSPSTPVPTPTPSSPEPTQGPHILPRTGSEILGWVAASGALILVGGLAVLVVRRRQH</sequence>
<keyword evidence="6" id="KW-0812">Transmembrane</keyword>
<evidence type="ECO:0000256" key="4">
    <source>
        <dbReference type="ARBA" id="ARBA00023088"/>
    </source>
</evidence>
<keyword evidence="6" id="KW-0472">Membrane</keyword>
<accession>A0ABP8YF68</accession>
<dbReference type="Pfam" id="PF19407">
    <property type="entry name" value="DUF5979"/>
    <property type="match status" value="5"/>
</dbReference>
<name>A0ABP8YF68_9MICO</name>
<dbReference type="Proteomes" id="UP001500956">
    <property type="component" value="Unassembled WGS sequence"/>
</dbReference>
<feature type="domain" description="Ig-like" evidence="7">
    <location>
        <begin position="668"/>
        <end position="786"/>
    </location>
</feature>
<evidence type="ECO:0000256" key="2">
    <source>
        <dbReference type="ARBA" id="ARBA00022525"/>
    </source>
</evidence>
<feature type="transmembrane region" description="Helical" evidence="6">
    <location>
        <begin position="878"/>
        <end position="899"/>
    </location>
</feature>
<evidence type="ECO:0000313" key="9">
    <source>
        <dbReference type="EMBL" id="GAA4726436.1"/>
    </source>
</evidence>
<protein>
    <recommendedName>
        <fullName evidence="11">LPXTG-motif cell wall anchor domain protein</fullName>
    </recommendedName>
</protein>
<evidence type="ECO:0008006" key="11">
    <source>
        <dbReference type="Google" id="ProtNLM"/>
    </source>
</evidence>
<evidence type="ECO:0000256" key="5">
    <source>
        <dbReference type="SAM" id="MobiDB-lite"/>
    </source>
</evidence>
<keyword evidence="4" id="KW-0572">Peptidoglycan-anchor</keyword>
<dbReference type="InterPro" id="IPR046022">
    <property type="entry name" value="DUF5979"/>
</dbReference>
<evidence type="ECO:0000256" key="3">
    <source>
        <dbReference type="ARBA" id="ARBA00022729"/>
    </source>
</evidence>
<keyword evidence="10" id="KW-1185">Reference proteome</keyword>
<evidence type="ECO:0000313" key="10">
    <source>
        <dbReference type="Proteomes" id="UP001500956"/>
    </source>
</evidence>
<gene>
    <name evidence="9" type="ORF">GCM10023216_16270</name>
</gene>